<evidence type="ECO:0000313" key="2">
    <source>
        <dbReference type="EMBL" id="OWQ88734.1"/>
    </source>
</evidence>
<dbReference type="InterPro" id="IPR029058">
    <property type="entry name" value="AB_hydrolase_fold"/>
</dbReference>
<dbReference type="Proteomes" id="UP000197468">
    <property type="component" value="Unassembled WGS sequence"/>
</dbReference>
<keyword evidence="3" id="KW-1185">Reference proteome</keyword>
<dbReference type="AlphaFoldDB" id="A0A246J7X3"/>
<gene>
    <name evidence="2" type="ORF">CDN99_14725</name>
</gene>
<keyword evidence="1" id="KW-0732">Signal</keyword>
<evidence type="ECO:0008006" key="4">
    <source>
        <dbReference type="Google" id="ProtNLM"/>
    </source>
</evidence>
<name>A0A246J7X3_9BURK</name>
<evidence type="ECO:0000313" key="3">
    <source>
        <dbReference type="Proteomes" id="UP000197468"/>
    </source>
</evidence>
<dbReference type="EMBL" id="NIOF01000006">
    <property type="protein sequence ID" value="OWQ88734.1"/>
    <property type="molecule type" value="Genomic_DNA"/>
</dbReference>
<accession>A0A246J7X3</accession>
<organism evidence="2 3">
    <name type="scientific">Roseateles aquatilis</name>
    <dbReference type="NCBI Taxonomy" id="431061"/>
    <lineage>
        <taxon>Bacteria</taxon>
        <taxon>Pseudomonadati</taxon>
        <taxon>Pseudomonadota</taxon>
        <taxon>Betaproteobacteria</taxon>
        <taxon>Burkholderiales</taxon>
        <taxon>Sphaerotilaceae</taxon>
        <taxon>Roseateles</taxon>
    </lineage>
</organism>
<proteinExistence type="predicted"/>
<dbReference type="SUPFAM" id="SSF53474">
    <property type="entry name" value="alpha/beta-Hydrolases"/>
    <property type="match status" value="1"/>
</dbReference>
<comment type="caution">
    <text evidence="2">The sequence shown here is derived from an EMBL/GenBank/DDBJ whole genome shotgun (WGS) entry which is preliminary data.</text>
</comment>
<feature type="signal peptide" evidence="1">
    <location>
        <begin position="1"/>
        <end position="33"/>
    </location>
</feature>
<dbReference type="Gene3D" id="3.40.50.1820">
    <property type="entry name" value="alpha/beta hydrolase"/>
    <property type="match status" value="1"/>
</dbReference>
<sequence length="461" mass="49134">MTSYGKGNNGARARGSLAALAAWMLLAATPLMAKTPTADAAAGAVETGPTETACPSGVGDGTKCLAGRDSAGSLYLIAMPRQWNGDLVVHAHGGPFLGAPTAKRVAEDLERWSIMPRLGYAWAASSYRQGGVAVTAAAEDTDRLRQIFIDKVAKPKHVYLHGQSWGASVAAKGAELFTRGKPYDAVLLTSGVLGGGTRSYDFRLDLRVVYQYLCHNHPLPTEPQYPLNIGLPPDSKLTQHELARRVDDCLGLNKPAAERTPEQARKVKTIVDVVHIQERSILPHLNWATWHFQDIAQKRTGGVSPFGNIGAVYAGSSDDAALNAGVLRYAADPKAVATLSADADLTGRIPVPVLTVHAIHDPTAMVELQDSFGRTMAAAGRGDALVQTFTGDKDHSYLSDPTYAALLEALSAWTTQGRKPTPEGIAAGCEKARATLGSTCRFEPAYQPKPLDTRVPARERP</sequence>
<dbReference type="OrthoDB" id="7197847at2"/>
<feature type="chain" id="PRO_5012783577" description="Alpha/beta hydrolase" evidence="1">
    <location>
        <begin position="34"/>
        <end position="461"/>
    </location>
</feature>
<protein>
    <recommendedName>
        <fullName evidence="4">Alpha/beta hydrolase</fullName>
    </recommendedName>
</protein>
<reference evidence="2 3" key="1">
    <citation type="journal article" date="2008" name="Int. J. Syst. Evol. Microbiol.">
        <title>Description of Roseateles aquatilis sp. nov. and Roseateles terrae sp. nov., in the class Betaproteobacteria, and emended description of the genus Roseateles.</title>
        <authorList>
            <person name="Gomila M."/>
            <person name="Bowien B."/>
            <person name="Falsen E."/>
            <person name="Moore E.R."/>
            <person name="Lalucat J."/>
        </authorList>
    </citation>
    <scope>NUCLEOTIDE SEQUENCE [LARGE SCALE GENOMIC DNA]</scope>
    <source>
        <strain evidence="2 3">CCUG 48205</strain>
    </source>
</reference>
<evidence type="ECO:0000256" key="1">
    <source>
        <dbReference type="SAM" id="SignalP"/>
    </source>
</evidence>